<evidence type="ECO:0000313" key="2">
    <source>
        <dbReference type="EMBL" id="SVD14563.1"/>
    </source>
</evidence>
<dbReference type="SMART" id="SM00698">
    <property type="entry name" value="MORN"/>
    <property type="match status" value="4"/>
</dbReference>
<dbReference type="AlphaFoldDB" id="A0A382SXU9"/>
<feature type="non-terminal residue" evidence="2">
    <location>
        <position position="211"/>
    </location>
</feature>
<dbReference type="SUPFAM" id="SSF82185">
    <property type="entry name" value="Histone H3 K4-specific methyltransferase SET7/9 N-terminal domain"/>
    <property type="match status" value="1"/>
</dbReference>
<evidence type="ECO:0008006" key="3">
    <source>
        <dbReference type="Google" id="ProtNLM"/>
    </source>
</evidence>
<dbReference type="PANTHER" id="PTHR43215:SF14">
    <property type="entry name" value="RADIAL SPOKE HEAD 1 HOMOLOG"/>
    <property type="match status" value="1"/>
</dbReference>
<dbReference type="InterPro" id="IPR003409">
    <property type="entry name" value="MORN"/>
</dbReference>
<name>A0A382SXU9_9ZZZZ</name>
<protein>
    <recommendedName>
        <fullName evidence="3">MORN motif-containing protein</fullName>
    </recommendedName>
</protein>
<proteinExistence type="predicted"/>
<dbReference type="GO" id="GO:0005829">
    <property type="term" value="C:cytosol"/>
    <property type="evidence" value="ECO:0007669"/>
    <property type="project" value="TreeGrafter"/>
</dbReference>
<dbReference type="PANTHER" id="PTHR43215">
    <property type="entry name" value="RADIAL SPOKE HEAD 1 HOMOLOG"/>
    <property type="match status" value="1"/>
</dbReference>
<keyword evidence="1" id="KW-0677">Repeat</keyword>
<evidence type="ECO:0000256" key="1">
    <source>
        <dbReference type="ARBA" id="ARBA00022737"/>
    </source>
</evidence>
<sequence length="211" mass="24110">MRIAFIVTVLLCINNPIYMADNQYSKTDYTHADGEKYIGSFKNGLRNGHGTWVHPSGNKYVGKFKDGIKRGKGTLTFANGEKYIGEFKRDKQHGLGIYHYKNGGEYTGEFRNNKRHGQGYITFHKNTINSGEWRNDSLIETKSVANVKTYLNEQYPQYPREKFSPELSVNINYRESSGNRYLETDEKGVITLSISNKGMGNAFGLEVFLDY</sequence>
<gene>
    <name evidence="2" type="ORF">METZ01_LOCUS367417</name>
</gene>
<dbReference type="Pfam" id="PF02493">
    <property type="entry name" value="MORN"/>
    <property type="match status" value="4"/>
</dbReference>
<dbReference type="Gene3D" id="2.20.110.10">
    <property type="entry name" value="Histone H3 K4-specific methyltransferase SET7/9 N-terminal domain"/>
    <property type="match status" value="2"/>
</dbReference>
<accession>A0A382SXU9</accession>
<reference evidence="2" key="1">
    <citation type="submission" date="2018-05" db="EMBL/GenBank/DDBJ databases">
        <authorList>
            <person name="Lanie J.A."/>
            <person name="Ng W.-L."/>
            <person name="Kazmierczak K.M."/>
            <person name="Andrzejewski T.M."/>
            <person name="Davidsen T.M."/>
            <person name="Wayne K.J."/>
            <person name="Tettelin H."/>
            <person name="Glass J.I."/>
            <person name="Rusch D."/>
            <person name="Podicherti R."/>
            <person name="Tsui H.-C.T."/>
            <person name="Winkler M.E."/>
        </authorList>
    </citation>
    <scope>NUCLEOTIDE SEQUENCE</scope>
</reference>
<dbReference type="EMBL" id="UINC01132321">
    <property type="protein sequence ID" value="SVD14563.1"/>
    <property type="molecule type" value="Genomic_DNA"/>
</dbReference>
<organism evidence="2">
    <name type="scientific">marine metagenome</name>
    <dbReference type="NCBI Taxonomy" id="408172"/>
    <lineage>
        <taxon>unclassified sequences</taxon>
        <taxon>metagenomes</taxon>
        <taxon>ecological metagenomes</taxon>
    </lineage>
</organism>
<dbReference type="FunFam" id="2.20.110.10:FF:000002">
    <property type="entry name" value="Phosphatidylinositol 4-phosphate 5-kinase 8"/>
    <property type="match status" value="1"/>
</dbReference>